<reference evidence="2" key="1">
    <citation type="submission" date="2025-08" db="UniProtKB">
        <authorList>
            <consortium name="RefSeq"/>
        </authorList>
    </citation>
    <scope>IDENTIFICATION</scope>
</reference>
<organism evidence="1 2">
    <name type="scientific">Castor canadensis</name>
    <name type="common">American beaver</name>
    <dbReference type="NCBI Taxonomy" id="51338"/>
    <lineage>
        <taxon>Eukaryota</taxon>
        <taxon>Metazoa</taxon>
        <taxon>Chordata</taxon>
        <taxon>Craniata</taxon>
        <taxon>Vertebrata</taxon>
        <taxon>Euteleostomi</taxon>
        <taxon>Mammalia</taxon>
        <taxon>Eutheria</taxon>
        <taxon>Euarchontoglires</taxon>
        <taxon>Glires</taxon>
        <taxon>Rodentia</taxon>
        <taxon>Castorimorpha</taxon>
        <taxon>Castoridae</taxon>
        <taxon>Castor</taxon>
    </lineage>
</organism>
<keyword evidence="1" id="KW-1185">Reference proteome</keyword>
<accession>A0AC58N1D0</accession>
<sequence length="419" mass="48327">MSSPKKVRGKSGKDDKRDDSDSEDLNFLKTLPSSSKKKTSIKQVFEKKVKSEKVKPSLPNFSRNDYGYLFEEPSESESDETVWDDNIFFKRDGWNSEDTEAAGPSSTVSSVLPDIKKIVSEGELDQLAQIRPLTFNFNEQSATKDCLNMLKKKVQYGIIQEFMDLELSNLPGEFRSGNEPRNREKNRYRDILPYDSTLVPLGKSKGYINASYIKIVNFEEEYFYIATQGPLPGTTDDFWQMVLENNSNVIAMITREIEGGIIKCHHYWPISLKEPLELKRFRVSLESYQILKYFIIRIFQVVKKSTGASHFVKHLQFTNWPDHGTPASGDYFIKYVRYVRKSHVTGPMVVHCSAGVGRTGVFICADVVFCAIEKNYSFNIMNIVTQMRKQRYGMIQTKEQYHFCYEIVLQVLQKLLTLE</sequence>
<dbReference type="Proteomes" id="UP001732720">
    <property type="component" value="Chromosome 7"/>
</dbReference>
<gene>
    <name evidence="2" type="primary">Ptpn20</name>
</gene>
<evidence type="ECO:0000313" key="2">
    <source>
        <dbReference type="RefSeq" id="XP_073935469.1"/>
    </source>
</evidence>
<protein>
    <submittedName>
        <fullName evidence="2">Tyrosine-protein phosphatase non-receptor type 20 isoform X5</fullName>
    </submittedName>
</protein>
<proteinExistence type="predicted"/>
<dbReference type="RefSeq" id="XP_073935469.1">
    <property type="nucleotide sequence ID" value="XM_074079368.1"/>
</dbReference>
<evidence type="ECO:0000313" key="1">
    <source>
        <dbReference type="Proteomes" id="UP001732720"/>
    </source>
</evidence>
<name>A0AC58N1D0_CASCN</name>